<evidence type="ECO:0000313" key="2">
    <source>
        <dbReference type="Proteomes" id="UP000553632"/>
    </source>
</evidence>
<sequence>RVTALGDTPADGGSPAHSITIRLVSQEAPITIDPTNAARHNLKGFPSQGDRLDASDHEYCYGKFDIVIVGGGTAGLAAATAFADIARPDSNCLLLEANPTQLGGRAMRSVAIDQINTVNTCAWFATASPETSELTYLLNNNRK</sequence>
<dbReference type="EMBL" id="JABANO010023105">
    <property type="protein sequence ID" value="KAF4724077.1"/>
    <property type="molecule type" value="Genomic_DNA"/>
</dbReference>
<dbReference type="Pfam" id="PF13450">
    <property type="entry name" value="NAD_binding_8"/>
    <property type="match status" value="1"/>
</dbReference>
<reference evidence="1 2" key="1">
    <citation type="submission" date="2020-04" db="EMBL/GenBank/DDBJ databases">
        <title>Perkinsus olseni comparative genomics.</title>
        <authorList>
            <person name="Bogema D.R."/>
        </authorList>
    </citation>
    <scope>NUCLEOTIDE SEQUENCE [LARGE SCALE GENOMIC DNA]</scope>
    <source>
        <strain evidence="1 2">ATCC PRA-207</strain>
    </source>
</reference>
<evidence type="ECO:0000313" key="1">
    <source>
        <dbReference type="EMBL" id="KAF4724077.1"/>
    </source>
</evidence>
<dbReference type="AlphaFoldDB" id="A0A7J6RTU7"/>
<gene>
    <name evidence="1" type="ORF">FOZ63_021671</name>
</gene>
<keyword evidence="2" id="KW-1185">Reference proteome</keyword>
<dbReference type="Proteomes" id="UP000553632">
    <property type="component" value="Unassembled WGS sequence"/>
</dbReference>
<accession>A0A7J6RTU7</accession>
<dbReference type="InterPro" id="IPR036188">
    <property type="entry name" value="FAD/NAD-bd_sf"/>
</dbReference>
<proteinExistence type="predicted"/>
<feature type="non-terminal residue" evidence="1">
    <location>
        <position position="143"/>
    </location>
</feature>
<dbReference type="Gene3D" id="3.50.50.60">
    <property type="entry name" value="FAD/NAD(P)-binding domain"/>
    <property type="match status" value="1"/>
</dbReference>
<name>A0A7J6RTU7_PEROL</name>
<feature type="non-terminal residue" evidence="1">
    <location>
        <position position="1"/>
    </location>
</feature>
<protein>
    <submittedName>
        <fullName evidence="1">Uncharacterized protein</fullName>
    </submittedName>
</protein>
<comment type="caution">
    <text evidence="1">The sequence shown here is derived from an EMBL/GenBank/DDBJ whole genome shotgun (WGS) entry which is preliminary data.</text>
</comment>
<dbReference type="SUPFAM" id="SSF51905">
    <property type="entry name" value="FAD/NAD(P)-binding domain"/>
    <property type="match status" value="1"/>
</dbReference>
<organism evidence="1 2">
    <name type="scientific">Perkinsus olseni</name>
    <name type="common">Perkinsus atlanticus</name>
    <dbReference type="NCBI Taxonomy" id="32597"/>
    <lineage>
        <taxon>Eukaryota</taxon>
        <taxon>Sar</taxon>
        <taxon>Alveolata</taxon>
        <taxon>Perkinsozoa</taxon>
        <taxon>Perkinsea</taxon>
        <taxon>Perkinsida</taxon>
        <taxon>Perkinsidae</taxon>
        <taxon>Perkinsus</taxon>
    </lineage>
</organism>